<feature type="region of interest" description="Disordered" evidence="1">
    <location>
        <begin position="68"/>
        <end position="110"/>
    </location>
</feature>
<organism evidence="2 3">
    <name type="scientific">Trifolium pratense</name>
    <name type="common">Red clover</name>
    <dbReference type="NCBI Taxonomy" id="57577"/>
    <lineage>
        <taxon>Eukaryota</taxon>
        <taxon>Viridiplantae</taxon>
        <taxon>Streptophyta</taxon>
        <taxon>Embryophyta</taxon>
        <taxon>Tracheophyta</taxon>
        <taxon>Spermatophyta</taxon>
        <taxon>Magnoliopsida</taxon>
        <taxon>eudicotyledons</taxon>
        <taxon>Gunneridae</taxon>
        <taxon>Pentapetalae</taxon>
        <taxon>rosids</taxon>
        <taxon>fabids</taxon>
        <taxon>Fabales</taxon>
        <taxon>Fabaceae</taxon>
        <taxon>Papilionoideae</taxon>
        <taxon>50 kb inversion clade</taxon>
        <taxon>NPAAA clade</taxon>
        <taxon>Hologalegina</taxon>
        <taxon>IRL clade</taxon>
        <taxon>Trifolieae</taxon>
        <taxon>Trifolium</taxon>
    </lineage>
</organism>
<protein>
    <submittedName>
        <fullName evidence="2">Uncharacterized protein</fullName>
    </submittedName>
</protein>
<name>A0A2K3LU80_TRIPR</name>
<proteinExistence type="predicted"/>
<comment type="caution">
    <text evidence="2">The sequence shown here is derived from an EMBL/GenBank/DDBJ whole genome shotgun (WGS) entry which is preliminary data.</text>
</comment>
<evidence type="ECO:0000256" key="1">
    <source>
        <dbReference type="SAM" id="MobiDB-lite"/>
    </source>
</evidence>
<reference evidence="2 3" key="1">
    <citation type="journal article" date="2014" name="Am. J. Bot.">
        <title>Genome assembly and annotation for red clover (Trifolium pratense; Fabaceae).</title>
        <authorList>
            <person name="Istvanek J."/>
            <person name="Jaros M."/>
            <person name="Krenek A."/>
            <person name="Repkova J."/>
        </authorList>
    </citation>
    <scope>NUCLEOTIDE SEQUENCE [LARGE SCALE GENOMIC DNA]</scope>
    <source>
        <strain evidence="3">cv. Tatra</strain>
        <tissue evidence="2">Young leaves</tissue>
    </source>
</reference>
<sequence>REQFHSFSRQQEVCGASSTTWIRTSAVAICCTLTGNTYPSPHNRSPRRCCQHNVILERVDFILSEDNNSDSVMHPLHRNPTKNASSRRNLTGASTHHPHAIPPELKGMPY</sequence>
<feature type="non-terminal residue" evidence="2">
    <location>
        <position position="1"/>
    </location>
</feature>
<gene>
    <name evidence="2" type="ORF">L195_g038113</name>
</gene>
<accession>A0A2K3LU80</accession>
<reference evidence="2 3" key="2">
    <citation type="journal article" date="2017" name="Front. Plant Sci.">
        <title>Gene Classification and Mining of Molecular Markers Useful in Red Clover (Trifolium pratense) Breeding.</title>
        <authorList>
            <person name="Istvanek J."/>
            <person name="Dluhosova J."/>
            <person name="Dluhos P."/>
            <person name="Patkova L."/>
            <person name="Nedelnik J."/>
            <person name="Repkova J."/>
        </authorList>
    </citation>
    <scope>NUCLEOTIDE SEQUENCE [LARGE SCALE GENOMIC DNA]</scope>
    <source>
        <strain evidence="3">cv. Tatra</strain>
        <tissue evidence="2">Young leaves</tissue>
    </source>
</reference>
<dbReference type="Proteomes" id="UP000236291">
    <property type="component" value="Unassembled WGS sequence"/>
</dbReference>
<dbReference type="AlphaFoldDB" id="A0A2K3LU80"/>
<evidence type="ECO:0000313" key="2">
    <source>
        <dbReference type="EMBL" id="PNX82086.1"/>
    </source>
</evidence>
<evidence type="ECO:0000313" key="3">
    <source>
        <dbReference type="Proteomes" id="UP000236291"/>
    </source>
</evidence>
<dbReference type="EMBL" id="ASHM01041239">
    <property type="protein sequence ID" value="PNX82086.1"/>
    <property type="molecule type" value="Genomic_DNA"/>
</dbReference>
<feature type="compositionally biased region" description="Polar residues" evidence="1">
    <location>
        <begin position="81"/>
        <end position="94"/>
    </location>
</feature>